<dbReference type="InterPro" id="IPR050091">
    <property type="entry name" value="PKS_NRPS_Biosynth_Enz"/>
</dbReference>
<dbReference type="OrthoDB" id="1983847at2"/>
<dbReference type="GO" id="GO:0006633">
    <property type="term" value="P:fatty acid biosynthetic process"/>
    <property type="evidence" value="ECO:0007669"/>
    <property type="project" value="TreeGrafter"/>
</dbReference>
<proteinExistence type="inferred from homology"/>
<gene>
    <name evidence="5" type="ORF">SAMN05661086_03673</name>
</gene>
<accession>A0A1I6LZ61</accession>
<dbReference type="EMBL" id="FOYZ01000026">
    <property type="protein sequence ID" value="SFS08572.1"/>
    <property type="molecule type" value="Genomic_DNA"/>
</dbReference>
<keyword evidence="6" id="KW-1185">Reference proteome</keyword>
<dbReference type="Gene3D" id="1.10.1240.100">
    <property type="match status" value="1"/>
</dbReference>
<dbReference type="InterPro" id="IPR016039">
    <property type="entry name" value="Thiolase-like"/>
</dbReference>
<evidence type="ECO:0000313" key="5">
    <source>
        <dbReference type="EMBL" id="SFS08572.1"/>
    </source>
</evidence>
<dbReference type="Pfam" id="PF22621">
    <property type="entry name" value="CurL-like_PKS_C"/>
    <property type="match status" value="1"/>
</dbReference>
<name>A0A1I6LZ61_9FIRM</name>
<dbReference type="PANTHER" id="PTHR43775">
    <property type="entry name" value="FATTY ACID SYNTHASE"/>
    <property type="match status" value="1"/>
</dbReference>
<dbReference type="Gene3D" id="3.40.47.10">
    <property type="match status" value="1"/>
</dbReference>
<evidence type="ECO:0000256" key="1">
    <source>
        <dbReference type="ARBA" id="ARBA00022450"/>
    </source>
</evidence>
<dbReference type="PANTHER" id="PTHR43775:SF37">
    <property type="entry name" value="SI:DKEY-61P9.11"/>
    <property type="match status" value="1"/>
</dbReference>
<dbReference type="Pfam" id="PF02801">
    <property type="entry name" value="Ketoacyl-synt_C"/>
    <property type="match status" value="1"/>
</dbReference>
<dbReference type="AlphaFoldDB" id="A0A1I6LZ61"/>
<sequence>MYNVNDISKYILQELKQGNISKDAALNLVKKLNMKDEIAIIGMGCRLKDTEDYEEYWDTIVKENGKVHRCQKSRIDLIRSNMPSSTINEETKFSKGSYMDGLDMFDYSFFGFKKEEADYLPPSLRISLEVVYRALEDAGYLGEQLQNNKMSVFLGNNFTKDTYFSYLKMCLENQFYSIPLEGNLFNITSGLATRIAGCFDLKGMAYMVDASCPSAAVAIHNACTAIKTKQCSTAIAGGMLFDLTPIKRCNMSNWIFLHPDDVITKMFDENPGGGYIGEGMGVLVLKSLKEAIEDGDSIHGIISGMSFNNNGSDGNFTQSCMEDVKTATVNAFKDAQVDVNDIGFLIDEGYPNKMEQGIELSGLIAGFNRFTNKKQFCGLGGIANYGYLQSSIGVFSMMLCSLALKKKIIPPVYHFCTPTDAVNLCRSPFYVSDIPKEWICQEGHSRYAVSHIYGYGGTNMVFVLKEPPAVEKKEKREREQELFILTTKTKKSMLKMIEQYITFLSEEKDVNLLDICYTASTKRMIFREYRLAIAAHDVQDLIGKLKMVLRGELNSEEIVFAEHEVTEKEKNTKIRYTSVSDKTLCEIAAEFGQQKSFLFGELYQDCGAEFCKIPKYIFDRESCWVFKDKNMNQLKFILQNIKAGKSTEQGDNH</sequence>
<evidence type="ECO:0000256" key="3">
    <source>
        <dbReference type="RuleBase" id="RU003694"/>
    </source>
</evidence>
<feature type="domain" description="Ketosynthase family 3 (KS3)" evidence="4">
    <location>
        <begin position="35"/>
        <end position="466"/>
    </location>
</feature>
<dbReference type="PROSITE" id="PS52004">
    <property type="entry name" value="KS3_2"/>
    <property type="match status" value="1"/>
</dbReference>
<dbReference type="RefSeq" id="WP_092564332.1">
    <property type="nucleotide sequence ID" value="NZ_FOYZ01000026.1"/>
</dbReference>
<keyword evidence="2" id="KW-0597">Phosphoprotein</keyword>
<evidence type="ECO:0000259" key="4">
    <source>
        <dbReference type="PROSITE" id="PS52004"/>
    </source>
</evidence>
<dbReference type="STRING" id="37658.SAMN05661086_03673"/>
<dbReference type="SMART" id="SM00825">
    <property type="entry name" value="PKS_KS"/>
    <property type="match status" value="1"/>
</dbReference>
<comment type="similarity">
    <text evidence="3">Belongs to the thiolase-like superfamily. Beta-ketoacyl-ACP synthases family.</text>
</comment>
<dbReference type="Pfam" id="PF00109">
    <property type="entry name" value="ketoacyl-synt"/>
    <property type="match status" value="1"/>
</dbReference>
<keyword evidence="1" id="KW-0596">Phosphopantetheine</keyword>
<dbReference type="Proteomes" id="UP000199659">
    <property type="component" value="Unassembled WGS sequence"/>
</dbReference>
<evidence type="ECO:0000313" key="6">
    <source>
        <dbReference type="Proteomes" id="UP000199659"/>
    </source>
</evidence>
<dbReference type="CDD" id="cd00833">
    <property type="entry name" value="PKS"/>
    <property type="match status" value="1"/>
</dbReference>
<protein>
    <submittedName>
        <fullName evidence="5">Ketoacyl-synthetase C-terminal extension</fullName>
    </submittedName>
</protein>
<dbReference type="InterPro" id="IPR014031">
    <property type="entry name" value="Ketoacyl_synth_C"/>
</dbReference>
<dbReference type="InterPro" id="IPR020841">
    <property type="entry name" value="PKS_Beta-ketoAc_synthase_dom"/>
</dbReference>
<organism evidence="5 6">
    <name type="scientific">Anaeromicropila populeti</name>
    <dbReference type="NCBI Taxonomy" id="37658"/>
    <lineage>
        <taxon>Bacteria</taxon>
        <taxon>Bacillati</taxon>
        <taxon>Bacillota</taxon>
        <taxon>Clostridia</taxon>
        <taxon>Lachnospirales</taxon>
        <taxon>Lachnospiraceae</taxon>
        <taxon>Anaeromicropila</taxon>
    </lineage>
</organism>
<dbReference type="SUPFAM" id="SSF53901">
    <property type="entry name" value="Thiolase-like"/>
    <property type="match status" value="1"/>
</dbReference>
<reference evidence="5 6" key="1">
    <citation type="submission" date="2016-10" db="EMBL/GenBank/DDBJ databases">
        <authorList>
            <person name="de Groot N.N."/>
        </authorList>
    </citation>
    <scope>NUCLEOTIDE SEQUENCE [LARGE SCALE GENOMIC DNA]</scope>
    <source>
        <strain evidence="5 6">743A</strain>
    </source>
</reference>
<dbReference type="GO" id="GO:0004312">
    <property type="term" value="F:fatty acid synthase activity"/>
    <property type="evidence" value="ECO:0007669"/>
    <property type="project" value="TreeGrafter"/>
</dbReference>
<keyword evidence="3" id="KW-0808">Transferase</keyword>
<dbReference type="InterPro" id="IPR014030">
    <property type="entry name" value="Ketoacyl_synth_N"/>
</dbReference>
<evidence type="ECO:0000256" key="2">
    <source>
        <dbReference type="ARBA" id="ARBA00022553"/>
    </source>
</evidence>